<gene>
    <name evidence="2" type="ORF">GCM10010123_05130</name>
</gene>
<dbReference type="Proteomes" id="UP000649739">
    <property type="component" value="Unassembled WGS sequence"/>
</dbReference>
<dbReference type="AlphaFoldDB" id="A0A8J3B7D8"/>
<feature type="signal peptide" evidence="1">
    <location>
        <begin position="1"/>
        <end position="17"/>
    </location>
</feature>
<proteinExistence type="predicted"/>
<reference evidence="2" key="2">
    <citation type="submission" date="2020-09" db="EMBL/GenBank/DDBJ databases">
        <authorList>
            <person name="Sun Q."/>
            <person name="Ohkuma M."/>
        </authorList>
    </citation>
    <scope>NUCLEOTIDE SEQUENCE</scope>
    <source>
        <strain evidence="2">JCM 3090</strain>
    </source>
</reference>
<organism evidence="2 3">
    <name type="scientific">Pilimelia anulata</name>
    <dbReference type="NCBI Taxonomy" id="53371"/>
    <lineage>
        <taxon>Bacteria</taxon>
        <taxon>Bacillati</taxon>
        <taxon>Actinomycetota</taxon>
        <taxon>Actinomycetes</taxon>
        <taxon>Micromonosporales</taxon>
        <taxon>Micromonosporaceae</taxon>
        <taxon>Pilimelia</taxon>
    </lineage>
</organism>
<protein>
    <recommendedName>
        <fullName evidence="4">Secreted protein</fullName>
    </recommendedName>
</protein>
<reference evidence="2" key="1">
    <citation type="journal article" date="2014" name="Int. J. Syst. Evol. Microbiol.">
        <title>Complete genome sequence of Corynebacterium casei LMG S-19264T (=DSM 44701T), isolated from a smear-ripened cheese.</title>
        <authorList>
            <consortium name="US DOE Joint Genome Institute (JGI-PGF)"/>
            <person name="Walter F."/>
            <person name="Albersmeier A."/>
            <person name="Kalinowski J."/>
            <person name="Ruckert C."/>
        </authorList>
    </citation>
    <scope>NUCLEOTIDE SEQUENCE</scope>
    <source>
        <strain evidence="2">JCM 3090</strain>
    </source>
</reference>
<sequence>MGVAALAVAVPAVPASAAPAGGAADCELLAVPAAGNARDLTVTEVCGAAAVAARRETVLVQWYRNADFDTVGGPIRGAGGTCDAEGYHVTLNWDAAHNISSWTPVGNCRKVVAYNPDNVAKTFYGNVNYPGDAHNDNIKRMRITS</sequence>
<evidence type="ECO:0000313" key="3">
    <source>
        <dbReference type="Proteomes" id="UP000649739"/>
    </source>
</evidence>
<evidence type="ECO:0008006" key="4">
    <source>
        <dbReference type="Google" id="ProtNLM"/>
    </source>
</evidence>
<keyword evidence="1" id="KW-0732">Signal</keyword>
<accession>A0A8J3B7D8</accession>
<name>A0A8J3B7D8_9ACTN</name>
<dbReference type="EMBL" id="BMQB01000001">
    <property type="protein sequence ID" value="GGJ78044.1"/>
    <property type="molecule type" value="Genomic_DNA"/>
</dbReference>
<evidence type="ECO:0000256" key="1">
    <source>
        <dbReference type="SAM" id="SignalP"/>
    </source>
</evidence>
<evidence type="ECO:0000313" key="2">
    <source>
        <dbReference type="EMBL" id="GGJ78044.1"/>
    </source>
</evidence>
<keyword evidence="3" id="KW-1185">Reference proteome</keyword>
<feature type="chain" id="PRO_5035157887" description="Secreted protein" evidence="1">
    <location>
        <begin position="18"/>
        <end position="145"/>
    </location>
</feature>
<comment type="caution">
    <text evidence="2">The sequence shown here is derived from an EMBL/GenBank/DDBJ whole genome shotgun (WGS) entry which is preliminary data.</text>
</comment>